<evidence type="ECO:0000313" key="10">
    <source>
        <dbReference type="EMBL" id="SFV74372.1"/>
    </source>
</evidence>
<keyword evidence="2 6" id="KW-0699">rRNA-binding</keyword>
<dbReference type="PRINTS" id="PR00059">
    <property type="entry name" value="RIBOSOMALL6"/>
</dbReference>
<dbReference type="SUPFAM" id="SSF56053">
    <property type="entry name" value="Ribosomal protein L6"/>
    <property type="match status" value="2"/>
</dbReference>
<dbReference type="Proteomes" id="UP000186323">
    <property type="component" value="Chromosome I"/>
</dbReference>
<protein>
    <recommendedName>
        <fullName evidence="6">Large ribosomal subunit protein uL6</fullName>
    </recommendedName>
</protein>
<dbReference type="GO" id="GO:0002181">
    <property type="term" value="P:cytoplasmic translation"/>
    <property type="evidence" value="ECO:0007669"/>
    <property type="project" value="TreeGrafter"/>
</dbReference>
<evidence type="ECO:0000256" key="2">
    <source>
        <dbReference type="ARBA" id="ARBA00022730"/>
    </source>
</evidence>
<dbReference type="PANTHER" id="PTHR11655">
    <property type="entry name" value="60S/50S RIBOSOMAL PROTEIN L6/L9"/>
    <property type="match status" value="1"/>
</dbReference>
<evidence type="ECO:0000256" key="8">
    <source>
        <dbReference type="RuleBase" id="RU003870"/>
    </source>
</evidence>
<dbReference type="Gene3D" id="3.90.930.12">
    <property type="entry name" value="Ribosomal protein L6, alpha-beta domain"/>
    <property type="match status" value="2"/>
</dbReference>
<evidence type="ECO:0000259" key="9">
    <source>
        <dbReference type="Pfam" id="PF00347"/>
    </source>
</evidence>
<dbReference type="GO" id="GO:0003735">
    <property type="term" value="F:structural constituent of ribosome"/>
    <property type="evidence" value="ECO:0007669"/>
    <property type="project" value="UniProtKB-UniRule"/>
</dbReference>
<dbReference type="PANTHER" id="PTHR11655:SF14">
    <property type="entry name" value="LARGE RIBOSOMAL SUBUNIT PROTEIN UL6M"/>
    <property type="match status" value="1"/>
</dbReference>
<name>A0A1K1LI33_9BACT</name>
<dbReference type="InterPro" id="IPR019906">
    <property type="entry name" value="Ribosomal_uL6_bac-type"/>
</dbReference>
<dbReference type="GO" id="GO:0019843">
    <property type="term" value="F:rRNA binding"/>
    <property type="evidence" value="ECO:0007669"/>
    <property type="project" value="UniProtKB-UniRule"/>
</dbReference>
<organism evidence="10 11">
    <name type="scientific">Desulfovibrio piger</name>
    <dbReference type="NCBI Taxonomy" id="901"/>
    <lineage>
        <taxon>Bacteria</taxon>
        <taxon>Pseudomonadati</taxon>
        <taxon>Thermodesulfobacteriota</taxon>
        <taxon>Desulfovibrionia</taxon>
        <taxon>Desulfovibrionales</taxon>
        <taxon>Desulfovibrionaceae</taxon>
        <taxon>Desulfovibrio</taxon>
    </lineage>
</organism>
<dbReference type="FunFam" id="3.90.930.12:FF:000001">
    <property type="entry name" value="50S ribosomal protein L6"/>
    <property type="match status" value="1"/>
</dbReference>
<dbReference type="PIRSF" id="PIRSF002162">
    <property type="entry name" value="Ribosomal_L6"/>
    <property type="match status" value="1"/>
</dbReference>
<keyword evidence="11" id="KW-1185">Reference proteome</keyword>
<evidence type="ECO:0000256" key="3">
    <source>
        <dbReference type="ARBA" id="ARBA00022884"/>
    </source>
</evidence>
<dbReference type="OrthoDB" id="9805007at2"/>
<dbReference type="InterPro" id="IPR020040">
    <property type="entry name" value="Ribosomal_uL6_a/b-dom"/>
</dbReference>
<comment type="subunit">
    <text evidence="6">Part of the 50S ribosomal subunit.</text>
</comment>
<evidence type="ECO:0000256" key="5">
    <source>
        <dbReference type="ARBA" id="ARBA00023274"/>
    </source>
</evidence>
<keyword evidence="3 6" id="KW-0694">RNA-binding</keyword>
<proteinExistence type="inferred from homology"/>
<dbReference type="InterPro" id="IPR036789">
    <property type="entry name" value="Ribosomal_uL6-like_a/b-dom_sf"/>
</dbReference>
<keyword evidence="5 6" id="KW-0687">Ribonucleoprotein</keyword>
<feature type="domain" description="Large ribosomal subunit protein uL6 alpha-beta" evidence="9">
    <location>
        <begin position="11"/>
        <end position="82"/>
    </location>
</feature>
<dbReference type="RefSeq" id="WP_072337306.1">
    <property type="nucleotide sequence ID" value="NZ_CALJDE010000004.1"/>
</dbReference>
<evidence type="ECO:0000256" key="1">
    <source>
        <dbReference type="ARBA" id="ARBA00009356"/>
    </source>
</evidence>
<evidence type="ECO:0000256" key="7">
    <source>
        <dbReference type="RuleBase" id="RU003869"/>
    </source>
</evidence>
<dbReference type="GO" id="GO:0022625">
    <property type="term" value="C:cytosolic large ribosomal subunit"/>
    <property type="evidence" value="ECO:0007669"/>
    <property type="project" value="UniProtKB-UniRule"/>
</dbReference>
<gene>
    <name evidence="6" type="primary">rplF</name>
    <name evidence="10" type="ORF">DESPIGER_2557</name>
</gene>
<dbReference type="AlphaFoldDB" id="A0A1K1LI33"/>
<dbReference type="KEGG" id="dpg:DESPIGER_2557"/>
<comment type="function">
    <text evidence="6 8">This protein binds to the 23S rRNA, and is important in its secondary structure. It is located near the subunit interface in the base of the L7/L12 stalk, and near the tRNA binding site of the peptidyltransferase center.</text>
</comment>
<dbReference type="FunFam" id="3.90.930.12:FF:000002">
    <property type="entry name" value="50S ribosomal protein L6"/>
    <property type="match status" value="1"/>
</dbReference>
<dbReference type="PROSITE" id="PS00525">
    <property type="entry name" value="RIBOSOMAL_L6_1"/>
    <property type="match status" value="1"/>
</dbReference>
<accession>A0A1K1LI33</accession>
<feature type="domain" description="Large ribosomal subunit protein uL6 alpha-beta" evidence="9">
    <location>
        <begin position="90"/>
        <end position="163"/>
    </location>
</feature>
<comment type="similarity">
    <text evidence="1 6 7">Belongs to the universal ribosomal protein uL6 family.</text>
</comment>
<dbReference type="HAMAP" id="MF_01365_B">
    <property type="entry name" value="Ribosomal_uL6_B"/>
    <property type="match status" value="1"/>
</dbReference>
<evidence type="ECO:0000256" key="4">
    <source>
        <dbReference type="ARBA" id="ARBA00022980"/>
    </source>
</evidence>
<sequence length="179" mass="19323">MSRIGKQPITVPAGVEVKIGTDVVEVKGPKGTLHTPVCSLLKYDLTDGVLTLTRVEDDRHSRAQHGLRRTLLANCIEGVTKGFSKSLEVIGVGYRVAVKGNLVELSVGFSHPVLVELPEGIQAKAEGQILTISGADKELVGEMAAKIRRIRKPEPYKGKGIKYTTETIRRKVGKSGGKK</sequence>
<evidence type="ECO:0000256" key="6">
    <source>
        <dbReference type="HAMAP-Rule" id="MF_01365"/>
    </source>
</evidence>
<keyword evidence="4 6" id="KW-0689">Ribosomal protein</keyword>
<dbReference type="InterPro" id="IPR000702">
    <property type="entry name" value="Ribosomal_uL6-like"/>
</dbReference>
<dbReference type="EMBL" id="LT630450">
    <property type="protein sequence ID" value="SFV74372.1"/>
    <property type="molecule type" value="Genomic_DNA"/>
</dbReference>
<dbReference type="Pfam" id="PF00347">
    <property type="entry name" value="Ribosomal_L6"/>
    <property type="match status" value="2"/>
</dbReference>
<dbReference type="InterPro" id="IPR002358">
    <property type="entry name" value="Ribosomal_uL6_CS"/>
</dbReference>
<dbReference type="NCBIfam" id="TIGR03654">
    <property type="entry name" value="L6_bact"/>
    <property type="match status" value="1"/>
</dbReference>
<evidence type="ECO:0000313" key="11">
    <source>
        <dbReference type="Proteomes" id="UP000186323"/>
    </source>
</evidence>
<reference evidence="11" key="1">
    <citation type="submission" date="2016-10" db="EMBL/GenBank/DDBJ databases">
        <authorList>
            <person name="Wegmann U."/>
        </authorList>
    </citation>
    <scope>NUCLEOTIDE SEQUENCE [LARGE SCALE GENOMIC DNA]</scope>
</reference>